<feature type="non-terminal residue" evidence="12">
    <location>
        <position position="274"/>
    </location>
</feature>
<dbReference type="OMA" id="RMENEEY"/>
<evidence type="ECO:0000256" key="6">
    <source>
        <dbReference type="ARBA" id="ARBA00022777"/>
    </source>
</evidence>
<evidence type="ECO:0000256" key="4">
    <source>
        <dbReference type="ARBA" id="ARBA00022737"/>
    </source>
</evidence>
<keyword evidence="5" id="KW-0547">Nucleotide-binding</keyword>
<dbReference type="SUPFAM" id="SSF47473">
    <property type="entry name" value="EF-hand"/>
    <property type="match status" value="1"/>
</dbReference>
<dbReference type="InterPro" id="IPR050205">
    <property type="entry name" value="CDPK_Ser/Thr_kinases"/>
</dbReference>
<dbReference type="EMBL" id="CAJNNV010031866">
    <property type="protein sequence ID" value="CAE8638115.1"/>
    <property type="molecule type" value="Genomic_DNA"/>
</dbReference>
<keyword evidence="13" id="KW-1185">Reference proteome</keyword>
<proteinExistence type="inferred from homology"/>
<evidence type="ECO:0000259" key="11">
    <source>
        <dbReference type="PROSITE" id="PS50222"/>
    </source>
</evidence>
<comment type="caution">
    <text evidence="12">The sequence shown here is derived from an EMBL/GenBank/DDBJ whole genome shotgun (WGS) entry which is preliminary data.</text>
</comment>
<dbReference type="Gene3D" id="1.10.510.10">
    <property type="entry name" value="Transferase(Phosphotransferase) domain 1"/>
    <property type="match status" value="1"/>
</dbReference>
<name>A0A813HIU4_POLGL</name>
<gene>
    <name evidence="12" type="ORF">PGLA1383_LOCUS53383</name>
</gene>
<evidence type="ECO:0008006" key="14">
    <source>
        <dbReference type="Google" id="ProtNLM"/>
    </source>
</evidence>
<dbReference type="InterPro" id="IPR011992">
    <property type="entry name" value="EF-hand-dom_pair"/>
</dbReference>
<dbReference type="PANTHER" id="PTHR24349">
    <property type="entry name" value="SERINE/THREONINE-PROTEIN KINASE"/>
    <property type="match status" value="1"/>
</dbReference>
<evidence type="ECO:0000256" key="5">
    <source>
        <dbReference type="ARBA" id="ARBA00022741"/>
    </source>
</evidence>
<evidence type="ECO:0000256" key="3">
    <source>
        <dbReference type="ARBA" id="ARBA00022679"/>
    </source>
</evidence>
<dbReference type="Pfam" id="PF13499">
    <property type="entry name" value="EF-hand_7"/>
    <property type="match status" value="1"/>
</dbReference>
<dbReference type="GO" id="GO:0005509">
    <property type="term" value="F:calcium ion binding"/>
    <property type="evidence" value="ECO:0007669"/>
    <property type="project" value="InterPro"/>
</dbReference>
<dbReference type="OrthoDB" id="419455at2759"/>
<evidence type="ECO:0000256" key="8">
    <source>
        <dbReference type="ARBA" id="ARBA00022840"/>
    </source>
</evidence>
<evidence type="ECO:0000256" key="1">
    <source>
        <dbReference type="ARBA" id="ARBA00001946"/>
    </source>
</evidence>
<dbReference type="FunFam" id="1.10.238.10:FF:000003">
    <property type="entry name" value="Calmodulin A"/>
    <property type="match status" value="1"/>
</dbReference>
<dbReference type="PROSITE" id="PS50011">
    <property type="entry name" value="PROTEIN_KINASE_DOM"/>
    <property type="match status" value="1"/>
</dbReference>
<evidence type="ECO:0000313" key="13">
    <source>
        <dbReference type="Proteomes" id="UP000654075"/>
    </source>
</evidence>
<dbReference type="SMART" id="SM00054">
    <property type="entry name" value="EFh"/>
    <property type="match status" value="3"/>
</dbReference>
<dbReference type="Pfam" id="PF13405">
    <property type="entry name" value="EF-hand_6"/>
    <property type="match status" value="1"/>
</dbReference>
<dbReference type="Pfam" id="PF00069">
    <property type="entry name" value="Pkinase"/>
    <property type="match status" value="1"/>
</dbReference>
<dbReference type="PROSITE" id="PS00018">
    <property type="entry name" value="EF_HAND_1"/>
    <property type="match status" value="2"/>
</dbReference>
<dbReference type="GO" id="GO:0005524">
    <property type="term" value="F:ATP binding"/>
    <property type="evidence" value="ECO:0007669"/>
    <property type="project" value="UniProtKB-KW"/>
</dbReference>
<evidence type="ECO:0000256" key="7">
    <source>
        <dbReference type="ARBA" id="ARBA00022837"/>
    </source>
</evidence>
<feature type="domain" description="EF-hand" evidence="11">
    <location>
        <begin position="163"/>
        <end position="198"/>
    </location>
</feature>
<protein>
    <recommendedName>
        <fullName evidence="14">Calmodulin</fullName>
    </recommendedName>
</protein>
<organism evidence="12 13">
    <name type="scientific">Polarella glacialis</name>
    <name type="common">Dinoflagellate</name>
    <dbReference type="NCBI Taxonomy" id="89957"/>
    <lineage>
        <taxon>Eukaryota</taxon>
        <taxon>Sar</taxon>
        <taxon>Alveolata</taxon>
        <taxon>Dinophyceae</taxon>
        <taxon>Suessiales</taxon>
        <taxon>Suessiaceae</taxon>
        <taxon>Polarella</taxon>
    </lineage>
</organism>
<dbReference type="InterPro" id="IPR000719">
    <property type="entry name" value="Prot_kinase_dom"/>
</dbReference>
<keyword evidence="3" id="KW-0808">Transferase</keyword>
<comment type="cofactor">
    <cofactor evidence="1">
        <name>Mg(2+)</name>
        <dbReference type="ChEBI" id="CHEBI:18420"/>
    </cofactor>
</comment>
<dbReference type="Proteomes" id="UP000654075">
    <property type="component" value="Unassembled WGS sequence"/>
</dbReference>
<keyword evidence="6" id="KW-0418">Kinase</keyword>
<evidence type="ECO:0000256" key="9">
    <source>
        <dbReference type="ARBA" id="ARBA00024334"/>
    </source>
</evidence>
<sequence>MKLIDFGLSRRFEEGEVLKTPVGTAFYVAPEVLGRSYSNACDLWSCGVILYCLLCGSPPFRGNTDQEIMANVRRARYSFDGKAWEPVSNEAKAVISNLLHLDPKQRFTAQEALADKWFAQDIAVNGSEKLLHPELADNLRAFSLTTRFKKVALTAIAHNLSEAEREKLRASFIAMDKDSNGFLTLNEFKEGLAVLGSSVPADLAEIMEHVDTNHDGGVEYTEFLAAAMDERLHRDEECCWKAFKAFDNDNDGFITKEELRGLIEGCLGDQLRDQ</sequence>
<keyword evidence="8" id="KW-0067">ATP-binding</keyword>
<dbReference type="SMART" id="SM00220">
    <property type="entry name" value="S_TKc"/>
    <property type="match status" value="1"/>
</dbReference>
<dbReference type="InterPro" id="IPR011009">
    <property type="entry name" value="Kinase-like_dom_sf"/>
</dbReference>
<dbReference type="InterPro" id="IPR018247">
    <property type="entry name" value="EF_Hand_1_Ca_BS"/>
</dbReference>
<feature type="domain" description="EF-hand" evidence="11">
    <location>
        <begin position="234"/>
        <end position="269"/>
    </location>
</feature>
<keyword evidence="7" id="KW-0106">Calcium</keyword>
<dbReference type="InterPro" id="IPR002048">
    <property type="entry name" value="EF_hand_dom"/>
</dbReference>
<accession>A0A813HIU4</accession>
<dbReference type="PROSITE" id="PS50222">
    <property type="entry name" value="EF_HAND_2"/>
    <property type="match status" value="3"/>
</dbReference>
<dbReference type="GO" id="GO:0004674">
    <property type="term" value="F:protein serine/threonine kinase activity"/>
    <property type="evidence" value="ECO:0007669"/>
    <property type="project" value="UniProtKB-KW"/>
</dbReference>
<dbReference type="SUPFAM" id="SSF56112">
    <property type="entry name" value="Protein kinase-like (PK-like)"/>
    <property type="match status" value="1"/>
</dbReference>
<feature type="domain" description="EF-hand" evidence="11">
    <location>
        <begin position="201"/>
        <end position="233"/>
    </location>
</feature>
<dbReference type="AlphaFoldDB" id="A0A813HIU4"/>
<evidence type="ECO:0000259" key="10">
    <source>
        <dbReference type="PROSITE" id="PS50011"/>
    </source>
</evidence>
<evidence type="ECO:0000313" key="12">
    <source>
        <dbReference type="EMBL" id="CAE8638115.1"/>
    </source>
</evidence>
<feature type="domain" description="Protein kinase" evidence="10">
    <location>
        <begin position="1"/>
        <end position="118"/>
    </location>
</feature>
<dbReference type="CDD" id="cd00051">
    <property type="entry name" value="EFh"/>
    <property type="match status" value="1"/>
</dbReference>
<keyword evidence="2" id="KW-0723">Serine/threonine-protein kinase</keyword>
<comment type="similarity">
    <text evidence="9">Belongs to the protein kinase superfamily. Ser/Thr protein kinase family. CDPK subfamily.</text>
</comment>
<keyword evidence="4" id="KW-0677">Repeat</keyword>
<evidence type="ECO:0000256" key="2">
    <source>
        <dbReference type="ARBA" id="ARBA00022527"/>
    </source>
</evidence>
<dbReference type="Gene3D" id="1.10.238.10">
    <property type="entry name" value="EF-hand"/>
    <property type="match status" value="1"/>
</dbReference>
<reference evidence="12" key="1">
    <citation type="submission" date="2021-02" db="EMBL/GenBank/DDBJ databases">
        <authorList>
            <person name="Dougan E. K."/>
            <person name="Rhodes N."/>
            <person name="Thang M."/>
            <person name="Chan C."/>
        </authorList>
    </citation>
    <scope>NUCLEOTIDE SEQUENCE</scope>
</reference>